<dbReference type="Pfam" id="PF12777">
    <property type="entry name" value="MT"/>
    <property type="match status" value="1"/>
</dbReference>
<evidence type="ECO:0000259" key="20">
    <source>
        <dbReference type="Pfam" id="PF12777"/>
    </source>
</evidence>
<keyword evidence="8" id="KW-0243">Dynein</keyword>
<evidence type="ECO:0000256" key="2">
    <source>
        <dbReference type="ARBA" id="ARBA00008887"/>
    </source>
</evidence>
<dbReference type="InterPro" id="IPR024743">
    <property type="entry name" value="Dynein_HC_stalk"/>
</dbReference>
<dbReference type="GO" id="GO:0005524">
    <property type="term" value="F:ATP binding"/>
    <property type="evidence" value="ECO:0007669"/>
    <property type="project" value="UniProtKB-KW"/>
</dbReference>
<dbReference type="InterPro" id="IPR041658">
    <property type="entry name" value="AAA_lid_11"/>
</dbReference>
<dbReference type="Pfam" id="PF08393">
    <property type="entry name" value="DHC_N2"/>
    <property type="match status" value="1"/>
</dbReference>
<dbReference type="Gene3D" id="3.40.50.300">
    <property type="entry name" value="P-loop containing nucleotide triphosphate hydrolases"/>
    <property type="match status" value="5"/>
</dbReference>
<feature type="domain" description="Dynein heavy chain coiled coil stalk" evidence="20">
    <location>
        <begin position="3130"/>
        <end position="3453"/>
    </location>
</feature>
<evidence type="ECO:0000259" key="25">
    <source>
        <dbReference type="Pfam" id="PF18199"/>
    </source>
</evidence>
<keyword evidence="6" id="KW-0547">Nucleotide-binding</keyword>
<evidence type="ECO:0000259" key="26">
    <source>
        <dbReference type="Pfam" id="PF25007"/>
    </source>
</evidence>
<dbReference type="Pfam" id="PF17852">
    <property type="entry name" value="Dynein_AAA_lid"/>
    <property type="match status" value="1"/>
</dbReference>
<dbReference type="GO" id="GO:0045505">
    <property type="term" value="F:dynein intermediate chain binding"/>
    <property type="evidence" value="ECO:0007669"/>
    <property type="project" value="InterPro"/>
</dbReference>
<reference evidence="27" key="1">
    <citation type="submission" date="2022-08" db="UniProtKB">
        <authorList>
            <consortium name="EnsemblMetazoa"/>
        </authorList>
    </citation>
    <scope>IDENTIFICATION</scope>
    <source>
        <strain evidence="27">Dongola</strain>
    </source>
</reference>
<evidence type="ECO:0000256" key="15">
    <source>
        <dbReference type="SAM" id="MobiDB-lite"/>
    </source>
</evidence>
<feature type="coiled-coil region" evidence="14">
    <location>
        <begin position="3104"/>
        <end position="3184"/>
    </location>
</feature>
<keyword evidence="11" id="KW-0505">Motor protein</keyword>
<feature type="coiled-coil region" evidence="14">
    <location>
        <begin position="288"/>
        <end position="315"/>
    </location>
</feature>
<name>A0A8W7MMF8_ANOAR</name>
<dbReference type="InterPro" id="IPR013594">
    <property type="entry name" value="Dynein_heavy_tail"/>
</dbReference>
<dbReference type="InterPro" id="IPR004273">
    <property type="entry name" value="Dynein_heavy_D6_P-loop"/>
</dbReference>
<dbReference type="Gene3D" id="1.20.1270.280">
    <property type="match status" value="1"/>
</dbReference>
<dbReference type="Gene3D" id="1.20.58.1120">
    <property type="match status" value="1"/>
</dbReference>
<evidence type="ECO:0000313" key="27">
    <source>
        <dbReference type="EnsemblMetazoa" id="AARA016557-PA"/>
    </source>
</evidence>
<evidence type="ECO:0000259" key="24">
    <source>
        <dbReference type="Pfam" id="PF18198"/>
    </source>
</evidence>
<dbReference type="Pfam" id="PF18199">
    <property type="entry name" value="Dynein_C"/>
    <property type="match status" value="1"/>
</dbReference>
<feature type="domain" description="Dynein heavy chain C-terminal" evidence="25">
    <location>
        <begin position="4329"/>
        <end position="4635"/>
    </location>
</feature>
<feature type="domain" description="Dynein heavy chain tail" evidence="17">
    <location>
        <begin position="215"/>
        <end position="773"/>
    </location>
</feature>
<sequence>MTTEHEGDMSEISSLTDSSDEGKKVVEEVVEAVEEIDKPAYSDEDLETLVGFIRGMIILFDYDDQDFNEEVSETIKLWLTDVNNPLLFIFYDGNRLSASLAFPLCPINDLMYFMREQDQLFNVLERFHDDIMFGTLHGDIEGSLLVILEQVYGPMILSNADWSENVKANIINGFNAFMTYLTELHYKLSGITLLYVPREGCDMEVQEVVLNRSTIKRLEAVVIDWTGQIRATLSDTQHFVPDDLVCPSDEYSFWLYRHEVLSALRLQFKGPNVQHIVRILELAQSLYIKHLKDVLEDLDKEIEIAESNIPFLKLLVDPCFAIGTLETGDDFCSQMIYVMHIIRFIGQESSHLNRDESITKLFLYLSNEIVACCMRGIDIERILSGAPRYGIEVCRMKIECCESYKIIYEEMLEHFKDEFTWNLDYAAIFNRINAFLQRLHDILEICDAMLIFGKYADSTSYTSYRFFCNNADEFERRCEQVERIFHNALETIESVGSTILDINNKDWYRYVGEFREMLKSLDDIIENLLSNVFLMSENLEEKLNVLVTLLNFYKRENIRESFMRKIGEVWGMLNEEIMQLSKYISSGIAEYPALLPPHAGRYAVLKMRFDHLTHLRTLIVNCRFFPEHPQQEEVLALYEACEKQVKAALKGFSESWSKSITTEMASWYHRNLICRSNLRPGLFEVNIERRLLVLFDEAYYFKTLGVNIPMSLDLEKHENTRLTFDNVLRLVLYFNGVVSSISDKERLFFKPMIQQTERKLEPMRSKLTWEEDLSEFIEGYVVNVRELLELIELYKRENHKIVSLVERIYAMIFVRFEQQQHPVSVAQLMAGVAEQKKTVFTELLEVLTEVSQHIFNVYDSLGSNIRKMGSIWEQYLHKIDKLLRAAIFTCTLNTLRGVQTAIENVHASPILMIEILLKREGAVYEPSVEAVEQTLRRLVEEVCLTIRPVPSMARRYQLDSGERSFYLQLLEHSEYLQIARSIDETINDTVRLLRTYQSKWNVFRPFWCVDKAAFIERFKLTAMTSEAFQKNIEKFEELQNQLSTQGDFVVCRSVEIDALKLKYALTGHIAEWQTNYIEYLKCIAYGKIIDFNKILQQNVEELRHEPLEVYELKRLEERYQVCYDELPAKEQEIAIILKYFVVLEKYVADLLPEAYALRHNIDQIWAQYRADLKAIREQIENYQDQFKLSMTGAADALKVDALEMLKMLREEMPTAEDSTPDEAFEAIDRLMMQLEELERREREIEERMRLLGVDYVRLPALQEIRSKLENLRQVWMLVKEWRIERDRIMAETYSTADEIDLHMLSGHFRQAYALLADGPISQEEFDVFHRVGAEIAHFCTTVTIVCTMRASFMQDRHWQKVKEIAMCEDAPELPGVQCSFQTMTALALYSYEEPLLDLCYAARKEHEVELDLEAVALRVRAIEFTIRQPADGGGFLELRNPATHFRTLADNVGIINRLRRSPHRHPYQSLIDYWEHTVGLLDEMLEIVVRMVAECRTLHELHRISRGTAPGSKLDAFNDGFRAAFAQWCELMRYLSTARLVEDVCPVGQEFIAELESVRKRLNQQADTLGEVLREQRAVFPRFYLLSDRQLIGLIAAPLKYAQLEQALPLLYENVARFQLLDRGKVVPPGVVGVYTGDDEYVPFVGSSPLPDARPGPDGVAELMNQLECHIRDAMRDLLWSCHTALRRSYFKRVETGWLRSWPLQLCLKSVELQQTLHTRNALVQCSLLGSKKPLKMLRALHTKLLQELTASARTCSERWQCKKLYDLLILELNARDLIERLCRRKELHGLETFEWVCQLHSHCHPPGRKCVIQLVDTRFAYGYECKRSTEPMLLTPVSERARMATVCALKLRQIPLLLGTSGGCCGRQVLLESLAHSVGVFLLTLECDTSSTPEDMMRMLRGVKMVGGWLLLRCFERLPSTIVTQIADNARETATAVRKSTTAKRKLSWEERSSRFRLFALTSSGPGRKMAPQELDRTLFRPVHITSVDRSKVLESWLWLAGYDHSARIAKLFELFLRQMKLSSPHFAEGGMFSLRQLKHVVEAGRLVQQTSAADVNKPDELSVRDWIEEKRAFLAAFCNTFQGYFSEVEMRNCHRNLVLVFGAFDPPTQSNEDELKEVVQNQAKAMHFKLSDGMIDKVLLLHQALLADGRPIVVTGAAGTGKSACIGIALGILKPAYEPTRIHPATLRHSSHPAAFDRGWLDSVIGACLHPPPGSEECTAGGKCLIFDAVPCGEWFDCVAQLALRPGHYMGCDFTPISAASESPDRGVKVIVECVGPLDSVTPSLVSHFALVHLSADDLCWPALVHVWLEQKGELMLRQRLQTLVEKYMAGLLSFRRSECRTVANIGDVAVVRTFCQLCDSLLAPFDTSKIFRPQTGEERLERWSEALGKVFFFCAVWSIAGSLDDADGSRGKYDLFLREQHPEAGYPLKGNVYQFYVDLPEGAWRPWETKLPAELSVNGAVGECIYRSAHTIAHEFLVRALMRNGAPVLLASETSVGKSALVKAILTELDPAHWSSMRIVLTQRTTIRQLRNRLRCHALKVMKARFYPADRKQMVCFFDDLHTTASNPYAVDEFMRGFCDTGEWHEPGGSTSMRIEQCQTVLAMRLHRCHTPTQHVMQSLLNKCHLLIMTPAGDEQLGQIFTDMIRTTVPAQQQQPGAAVLRLLAPATVDFVGRLTRRLPPTPARLRYQFSLETIASIVRAVCHCLGDAVSRDAYLAEKATLLRLWIHECYRETWDRLERTDHRRYYELLNETVSGHYEVTLHGLCPNNQSPIFTDLLARTETPTANPYEDVRDINQLILRTDERWAEVSDDSTKNLLIHREAIEHATKVLRNVRLGRIGSMLMGLPGGGRTVVCQLAARLAVHRPITYHRMSVTARDGPETVESEFLNLFQVCLGVQQQQQQRQGCVLALVNLDDIVEAEPNERLMELLGGIMGGEELGVLFCENSPVGQLNASQNKTGEGTEDTANMPDWRKVRANLHLVLCLPLEVGAFRIVLQRYPSLARELAVDCMHDWPEASLLEISKKYLLRNVPLDVPIQGADGTVKKARRRESLVQSTEERLQIATHDLLFRIHYAVQVEATLATAAKRNIIAPCSWYFELLDTFQRVLREKRLELQALHRKFRVGIERIEDATVKVANLSAELEERQREIALFQVQLDEFLEQIEQQTREADEQTEEVSVKRVKIGAEEIVCKQLAEVAGADLQRAMPALNAAVAALDSLNKKDMNEIKSYSRPPTKVELVMEAVMILLGKEPTWAESKRQLGEQKFLDTLKGFDRNNIAERTLKTISGYVKNPDLEPDKVGTVSKAAKSLMLWVRAIDNYGKVYKFVGPKIRKMEEANASLLEKQNELAAAERKLIELAEKLAQLRAEYEAKIAEKLQLEETARQMALKLERARNLVDNLAGERTRWLATKNELEGSYARLIGDTLLAAGFLTYLGPVNIETRASFLSQWLIDLETTEMPFTQRFSLRSFFYDPGVLIRWHENGLPPDDFSAENATILMKSTRVALIVDPQEEAQKWLLAELAGHVQLVDFDDEICESTLVETFEQHTPLMVENVNRRNVSQLDELFTLRDTVTATCGTCREKAQKKGDEAAHPLYLVGQESVRMSGALVKRVNQLSFVLGAEGLEMKMLGLLVQSENPSLEERKELLQQTILQNKQTLVDLEEQILRILNESKVPLLEDEELYQVLQSSRATFETVSSGLQQAEQTRIEIETSREVYRSCAARSALLFLVLGDLQLFNPLYRYSLEWYQALFSLSLEKSGRVQQVAERKRRIDDYHTFNVFRIVSRGLFENDRKLFAFYLCVRLLFADEALSPREFRFLVYGAGKIDRQEQMENPCRSWLSDLHWDQLTDLDRLPGFHGIVESFAELPEDWKQWYLSSLPEVSPLPGNWEINLKKFQKYLIVRSLRLDRIESCMNDFTRDTLGLKYVSVPVGTLEDAFQESSAHSLILLLVRGSSNPLAKLERLARKVNGAVSSQDAGRKCFETLAITEDRMEAFVGLLQRCVSDESWLYVSDCQLAETFLKQLPHVMAFLKRTNPNSKFRLWLSSKPHEALPLSVLQNCIKLAYEEPKGIKHHMGNLYDEIGEARFKQATAAMKQSTTKSSSTEAHYKRLLFAMAFLHGLLLERNNFQQLGWLEPYHFVNNDFCLAESLLAYGLEKLLVKKAVDPRLQRGRQGGRGDGNGDVSMEDNFHGLDLEDEQQEHDATPWQFLKGAALELCYGAQIASCWDRRIYEIYAEELLQPQLLTPTLTTAAATAATSLGRGWFRLPRDGLYQTYAEFIATQLPDRDGIDVFGQHENANIKYLKSRSDYMLQMLTRVGQDPSQQQQQQQHQPPHVGQDHERTKQTVSDLLSSLPVYLDYENALRIVGAGANSTPVCEALLAEVRTYNAILGRTKSDCDCLVRMLTGATNELLDESSGRWSVLLAALQQNTVPKRWAEGGAQETRPCVRTIRLSLADWMLQLRERVRYLRRWTETGQLPAEIVLGRFNDPRRFLNGVLQHHAQVYRVPFEDLRWDVTIFNTNKPLERIAIQDGFIAWGLLLENGSWDWEKQTLAVPDILEMTCPMPPVAFRPVRRAGSVAMGAAETFAPYQCPVFYSSERSEDSFVLSLPLPVGEQRDAQGWNMFNTALLLND</sequence>
<evidence type="ECO:0000259" key="17">
    <source>
        <dbReference type="Pfam" id="PF08385"/>
    </source>
</evidence>
<evidence type="ECO:0000256" key="13">
    <source>
        <dbReference type="ARBA" id="ARBA00023273"/>
    </source>
</evidence>
<dbReference type="Pfam" id="PF03028">
    <property type="entry name" value="Dynein_heavy"/>
    <property type="match status" value="1"/>
</dbReference>
<dbReference type="InterPro" id="IPR042222">
    <property type="entry name" value="Dynein_2_N"/>
</dbReference>
<dbReference type="Pfam" id="PF12775">
    <property type="entry name" value="AAA_7"/>
    <property type="match status" value="1"/>
</dbReference>
<accession>A0A8W7MMF8</accession>
<feature type="domain" description="Dynein heavy chain AAA lid" evidence="24">
    <location>
        <begin position="4113"/>
        <end position="4162"/>
    </location>
</feature>
<dbReference type="InterPro" id="IPR026983">
    <property type="entry name" value="DHC"/>
</dbReference>
<dbReference type="InterPro" id="IPR027417">
    <property type="entry name" value="P-loop_NTPase"/>
</dbReference>
<evidence type="ECO:0000313" key="28">
    <source>
        <dbReference type="Proteomes" id="UP000075840"/>
    </source>
</evidence>
<organism evidence="27 28">
    <name type="scientific">Anopheles arabiensis</name>
    <name type="common">Mosquito</name>
    <dbReference type="NCBI Taxonomy" id="7173"/>
    <lineage>
        <taxon>Eukaryota</taxon>
        <taxon>Metazoa</taxon>
        <taxon>Ecdysozoa</taxon>
        <taxon>Arthropoda</taxon>
        <taxon>Hexapoda</taxon>
        <taxon>Insecta</taxon>
        <taxon>Pterygota</taxon>
        <taxon>Neoptera</taxon>
        <taxon>Endopterygota</taxon>
        <taxon>Diptera</taxon>
        <taxon>Nematocera</taxon>
        <taxon>Culicoidea</taxon>
        <taxon>Culicidae</taxon>
        <taxon>Anophelinae</taxon>
        <taxon>Anopheles</taxon>
    </lineage>
</organism>
<dbReference type="EnsemblMetazoa" id="AARA016557-RA">
    <property type="protein sequence ID" value="AARA016557-PA"/>
    <property type="gene ID" value="AARA016557"/>
</dbReference>
<dbReference type="InterPro" id="IPR042228">
    <property type="entry name" value="Dynein_linker_3"/>
</dbReference>
<evidence type="ECO:0000256" key="5">
    <source>
        <dbReference type="ARBA" id="ARBA00022737"/>
    </source>
</evidence>
<dbReference type="Pfam" id="PF12781">
    <property type="entry name" value="AAA_9"/>
    <property type="match status" value="1"/>
</dbReference>
<evidence type="ECO:0000256" key="3">
    <source>
        <dbReference type="ARBA" id="ARBA00022490"/>
    </source>
</evidence>
<dbReference type="Gene3D" id="3.20.180.20">
    <property type="entry name" value="Dynein heavy chain, N-terminal domain 2"/>
    <property type="match status" value="1"/>
</dbReference>
<dbReference type="GO" id="GO:0005874">
    <property type="term" value="C:microtubule"/>
    <property type="evidence" value="ECO:0007669"/>
    <property type="project" value="UniProtKB-KW"/>
</dbReference>
<keyword evidence="28" id="KW-1185">Reference proteome</keyword>
<evidence type="ECO:0000256" key="11">
    <source>
        <dbReference type="ARBA" id="ARBA00023175"/>
    </source>
</evidence>
<dbReference type="InterPro" id="IPR013602">
    <property type="entry name" value="Dynein_heavy_linker"/>
</dbReference>
<dbReference type="SUPFAM" id="SSF52540">
    <property type="entry name" value="P-loop containing nucleoside triphosphate hydrolases"/>
    <property type="match status" value="2"/>
</dbReference>
<dbReference type="GO" id="GO:0051959">
    <property type="term" value="F:dynein light intermediate chain binding"/>
    <property type="evidence" value="ECO:0007669"/>
    <property type="project" value="InterPro"/>
</dbReference>
<feature type="domain" description="Dynein heavy chain AAA module D4" evidence="21">
    <location>
        <begin position="2819"/>
        <end position="3109"/>
    </location>
</feature>
<evidence type="ECO:0000259" key="21">
    <source>
        <dbReference type="Pfam" id="PF12780"/>
    </source>
</evidence>
<dbReference type="Gene3D" id="1.10.472.130">
    <property type="match status" value="1"/>
</dbReference>
<dbReference type="InterPro" id="IPR042219">
    <property type="entry name" value="AAA_lid_11_sf"/>
</dbReference>
<evidence type="ECO:0000256" key="7">
    <source>
        <dbReference type="ARBA" id="ARBA00022840"/>
    </source>
</evidence>
<evidence type="ECO:0000256" key="4">
    <source>
        <dbReference type="ARBA" id="ARBA00022701"/>
    </source>
</evidence>
<evidence type="ECO:0000259" key="22">
    <source>
        <dbReference type="Pfam" id="PF12781"/>
    </source>
</evidence>
<dbReference type="Pfam" id="PF25007">
    <property type="entry name" value="DYH2-5-8_CC"/>
    <property type="match status" value="1"/>
</dbReference>
<feature type="coiled-coil region" evidence="14">
    <location>
        <begin position="1227"/>
        <end position="1254"/>
    </location>
</feature>
<dbReference type="Pfam" id="PF12774">
    <property type="entry name" value="AAA_6"/>
    <property type="match status" value="1"/>
</dbReference>
<dbReference type="Gene3D" id="1.20.920.20">
    <property type="match status" value="1"/>
</dbReference>
<feature type="domain" description="Dynein axonemal heavy chain 2/5/8 coiled-coil" evidence="26">
    <location>
        <begin position="1077"/>
        <end position="1189"/>
    </location>
</feature>
<dbReference type="GO" id="GO:0030286">
    <property type="term" value="C:dynein complex"/>
    <property type="evidence" value="ECO:0007669"/>
    <property type="project" value="UniProtKB-KW"/>
</dbReference>
<dbReference type="InterPro" id="IPR024317">
    <property type="entry name" value="Dynein_heavy_chain_D4_dom"/>
</dbReference>
<dbReference type="PANTHER" id="PTHR10676">
    <property type="entry name" value="DYNEIN HEAVY CHAIN FAMILY PROTEIN"/>
    <property type="match status" value="1"/>
</dbReference>
<dbReference type="EMBL" id="APCN01004546">
    <property type="status" value="NOT_ANNOTATED_CDS"/>
    <property type="molecule type" value="Genomic_DNA"/>
</dbReference>
<dbReference type="GO" id="GO:0008569">
    <property type="term" value="F:minus-end-directed microtubule motor activity"/>
    <property type="evidence" value="ECO:0007669"/>
    <property type="project" value="InterPro"/>
</dbReference>
<feature type="compositionally biased region" description="Low complexity" evidence="15">
    <location>
        <begin position="4323"/>
        <end position="4340"/>
    </location>
</feature>
<evidence type="ECO:0000256" key="12">
    <source>
        <dbReference type="ARBA" id="ARBA00023212"/>
    </source>
</evidence>
<dbReference type="Gene3D" id="1.20.140.100">
    <property type="entry name" value="Dynein heavy chain, N-terminal domain 2"/>
    <property type="match status" value="1"/>
</dbReference>
<dbReference type="Proteomes" id="UP000075840">
    <property type="component" value="Unassembled WGS sequence"/>
</dbReference>
<dbReference type="Gene3D" id="1.10.8.720">
    <property type="entry name" value="Region D6 of dynein motor"/>
    <property type="match status" value="1"/>
</dbReference>
<evidence type="ECO:0000256" key="8">
    <source>
        <dbReference type="ARBA" id="ARBA00023017"/>
    </source>
</evidence>
<dbReference type="GO" id="GO:0005930">
    <property type="term" value="C:axoneme"/>
    <property type="evidence" value="ECO:0007669"/>
    <property type="project" value="UniProtKB-SubCell"/>
</dbReference>
<feature type="domain" description="Dynein heavy chain ATP-binding dynein motor region" evidence="22">
    <location>
        <begin position="3483"/>
        <end position="3700"/>
    </location>
</feature>
<evidence type="ECO:0000256" key="1">
    <source>
        <dbReference type="ARBA" id="ARBA00004430"/>
    </source>
</evidence>
<dbReference type="FunFam" id="1.10.8.1220:FF:000001">
    <property type="entry name" value="Dynein axonemal heavy chain 5"/>
    <property type="match status" value="1"/>
</dbReference>
<feature type="region of interest" description="Disordered" evidence="15">
    <location>
        <begin position="4323"/>
        <end position="4349"/>
    </location>
</feature>
<dbReference type="PANTHER" id="PTHR10676:SF183">
    <property type="entry name" value="DYNEIN AXONEMAL HEAVY CHAIN 2"/>
    <property type="match status" value="1"/>
</dbReference>
<feature type="region of interest" description="Disordered" evidence="15">
    <location>
        <begin position="1"/>
        <end position="23"/>
    </location>
</feature>
<feature type="region of interest" description="Disordered" evidence="15">
    <location>
        <begin position="4174"/>
        <end position="4193"/>
    </location>
</feature>
<dbReference type="InterPro" id="IPR041466">
    <property type="entry name" value="Dynein_AAA5_ext"/>
</dbReference>
<dbReference type="Gene3D" id="1.20.920.30">
    <property type="match status" value="1"/>
</dbReference>
<comment type="subcellular location">
    <subcellularLocation>
        <location evidence="1">Cytoplasm</location>
        <location evidence="1">Cytoskeleton</location>
        <location evidence="1">Cilium axoneme</location>
    </subcellularLocation>
</comment>
<evidence type="ECO:0008006" key="29">
    <source>
        <dbReference type="Google" id="ProtNLM"/>
    </source>
</evidence>
<evidence type="ECO:0000259" key="23">
    <source>
        <dbReference type="Pfam" id="PF17852"/>
    </source>
</evidence>
<evidence type="ECO:0000256" key="10">
    <source>
        <dbReference type="ARBA" id="ARBA00023069"/>
    </source>
</evidence>
<proteinExistence type="inferred from homology"/>
<evidence type="ECO:0000256" key="14">
    <source>
        <dbReference type="SAM" id="Coils"/>
    </source>
</evidence>
<keyword evidence="10" id="KW-0969">Cilium</keyword>
<keyword evidence="13" id="KW-0966">Cell projection</keyword>
<protein>
    <recommendedName>
        <fullName evidence="29">Dynein heavy chain tail domain-containing protein</fullName>
    </recommendedName>
</protein>
<dbReference type="InterPro" id="IPR043160">
    <property type="entry name" value="Dynein_C_barrel"/>
</dbReference>
<keyword evidence="3" id="KW-0963">Cytoplasm</keyword>
<dbReference type="Gene3D" id="1.10.8.1220">
    <property type="match status" value="1"/>
</dbReference>
<dbReference type="Pfam" id="PF08385">
    <property type="entry name" value="DHC_N1"/>
    <property type="match status" value="1"/>
</dbReference>
<dbReference type="KEGG" id="aara:120899709"/>
<evidence type="ECO:0000259" key="18">
    <source>
        <dbReference type="Pfam" id="PF08393"/>
    </source>
</evidence>
<evidence type="ECO:0000259" key="19">
    <source>
        <dbReference type="Pfam" id="PF12774"/>
    </source>
</evidence>
<dbReference type="Gene3D" id="6.10.140.1060">
    <property type="match status" value="1"/>
</dbReference>
<keyword evidence="12" id="KW-0206">Cytoskeleton</keyword>
<keyword evidence="5" id="KW-0677">Repeat</keyword>
<dbReference type="InterPro" id="IPR035699">
    <property type="entry name" value="AAA_6"/>
</dbReference>
<dbReference type="InterPro" id="IPR041228">
    <property type="entry name" value="Dynein_C"/>
</dbReference>
<dbReference type="InterPro" id="IPR056759">
    <property type="entry name" value="DYH2-5-8_CC"/>
</dbReference>
<feature type="domain" description="Dynein heavy chain hydrolytic ATP-binding dynein motor region" evidence="19">
    <location>
        <begin position="1822"/>
        <end position="2165"/>
    </location>
</feature>
<dbReference type="Gene3D" id="3.10.490.20">
    <property type="match status" value="1"/>
</dbReference>
<evidence type="ECO:0000256" key="6">
    <source>
        <dbReference type="ARBA" id="ARBA00022741"/>
    </source>
</evidence>
<evidence type="ECO:0000259" key="16">
    <source>
        <dbReference type="Pfam" id="PF03028"/>
    </source>
</evidence>
<evidence type="ECO:0000256" key="9">
    <source>
        <dbReference type="ARBA" id="ARBA00023054"/>
    </source>
</evidence>
<feature type="domain" description="Dynein heavy chain region D6 P-loop" evidence="16">
    <location>
        <begin position="3949"/>
        <end position="4068"/>
    </location>
</feature>
<dbReference type="GeneID" id="120899709"/>
<dbReference type="Pfam" id="PF18198">
    <property type="entry name" value="AAA_lid_11"/>
    <property type="match status" value="2"/>
</dbReference>
<dbReference type="RefSeq" id="XP_040161767.1">
    <property type="nucleotide sequence ID" value="XM_040305833.1"/>
</dbReference>
<dbReference type="GO" id="GO:0097729">
    <property type="term" value="C:9+2 motile cilium"/>
    <property type="evidence" value="ECO:0007669"/>
    <property type="project" value="TreeGrafter"/>
</dbReference>
<dbReference type="Pfam" id="PF12780">
    <property type="entry name" value="AAA_8"/>
    <property type="match status" value="1"/>
</dbReference>
<keyword evidence="7" id="KW-0067">ATP-binding</keyword>
<keyword evidence="4" id="KW-0493">Microtubule</keyword>
<feature type="domain" description="Dynein heavy chain linker" evidence="18">
    <location>
        <begin position="1261"/>
        <end position="1681"/>
    </location>
</feature>
<feature type="coiled-coil region" evidence="14">
    <location>
        <begin position="3335"/>
        <end position="3407"/>
    </location>
</feature>
<keyword evidence="9 14" id="KW-0175">Coiled coil</keyword>
<comment type="similarity">
    <text evidence="2">Belongs to the dynein heavy chain family.</text>
</comment>
<feature type="domain" description="Dynein heavy chain AAA lid" evidence="24">
    <location>
        <begin position="4206"/>
        <end position="4303"/>
    </location>
</feature>
<dbReference type="FunFam" id="1.20.920.20:FF:000001">
    <property type="entry name" value="dynein heavy chain 2, axonemal"/>
    <property type="match status" value="1"/>
</dbReference>
<dbReference type="InterPro" id="IPR035706">
    <property type="entry name" value="AAA_9"/>
</dbReference>
<dbReference type="GO" id="GO:0060294">
    <property type="term" value="P:cilium movement involved in cell motility"/>
    <property type="evidence" value="ECO:0007669"/>
    <property type="project" value="TreeGrafter"/>
</dbReference>
<feature type="domain" description="Dynein heavy chain AAA 5 extension" evidence="23">
    <location>
        <begin position="2323"/>
        <end position="2451"/>
    </location>
</feature>